<dbReference type="InterPro" id="IPR029044">
    <property type="entry name" value="Nucleotide-diphossugar_trans"/>
</dbReference>
<dbReference type="Proteomes" id="UP000244056">
    <property type="component" value="Chromosome"/>
</dbReference>
<reference evidence="2 3" key="1">
    <citation type="submission" date="2017-03" db="EMBL/GenBank/DDBJ databases">
        <title>Comparative genomics of the toxic Baltic Sea cyanobacteria Nodularia spumigena UHCC 0039 and its response on varying salinity.</title>
        <authorList>
            <person name="Teikari J.E."/>
        </authorList>
    </citation>
    <scope>NUCLEOTIDE SEQUENCE [LARGE SCALE GENOMIC DNA]</scope>
    <source>
        <strain evidence="2 3">UHCC 0039</strain>
    </source>
</reference>
<protein>
    <submittedName>
        <fullName evidence="2">Putative glycosyltransferase EpsJ</fullName>
        <ecNumber evidence="2">2.4.-.-</ecNumber>
    </submittedName>
</protein>
<dbReference type="CDD" id="cd00761">
    <property type="entry name" value="Glyco_tranf_GTA_type"/>
    <property type="match status" value="1"/>
</dbReference>
<dbReference type="EMBL" id="CP020114">
    <property type="protein sequence ID" value="AVZ29597.1"/>
    <property type="molecule type" value="Genomic_DNA"/>
</dbReference>
<dbReference type="Pfam" id="PF00535">
    <property type="entry name" value="Glycos_transf_2"/>
    <property type="match status" value="1"/>
</dbReference>
<evidence type="ECO:0000313" key="3">
    <source>
        <dbReference type="Proteomes" id="UP000244056"/>
    </source>
</evidence>
<dbReference type="EC" id="2.4.-.-" evidence="2"/>
<dbReference type="RefSeq" id="WP_107805804.1">
    <property type="nucleotide sequence ID" value="NZ_CAWNZE010000001.1"/>
</dbReference>
<dbReference type="KEGG" id="nsp:BMF81_00309"/>
<keyword evidence="2" id="KW-0808">Transferase</keyword>
<keyword evidence="2" id="KW-0328">Glycosyltransferase</keyword>
<accession>A0A2S0Q5D5</accession>
<dbReference type="InterPro" id="IPR001173">
    <property type="entry name" value="Glyco_trans_2-like"/>
</dbReference>
<dbReference type="PANTHER" id="PTHR22916:SF3">
    <property type="entry name" value="UDP-GLCNAC:BETAGAL BETA-1,3-N-ACETYLGLUCOSAMINYLTRANSFERASE-LIKE PROTEIN 1"/>
    <property type="match status" value="1"/>
</dbReference>
<evidence type="ECO:0000259" key="1">
    <source>
        <dbReference type="Pfam" id="PF00535"/>
    </source>
</evidence>
<sequence>MSSVMFEPIPEISIILPTYNREKYLNRCIDSIINQTFQDWELIVVDDGSQDNTFDIVNVYVQEFNQIRYLKHKNRKAGYARNAGIQASFGKYITFIDSDDAYLNNHLESRIKYMQSHPELDLIEGGFATEGEIWVVDYFQRDKTINLKECVVGPTFFGKRDVFFQLQGFNDIPYVEDTEFWCRAEKIFKTEKLTAPETYLYTRAETSVTKSFLEEMSSSQ</sequence>
<evidence type="ECO:0000313" key="2">
    <source>
        <dbReference type="EMBL" id="AVZ29597.1"/>
    </source>
</evidence>
<organism evidence="2 3">
    <name type="scientific">Nodularia spumigena UHCC 0039</name>
    <dbReference type="NCBI Taxonomy" id="1914872"/>
    <lineage>
        <taxon>Bacteria</taxon>
        <taxon>Bacillati</taxon>
        <taxon>Cyanobacteriota</taxon>
        <taxon>Cyanophyceae</taxon>
        <taxon>Nostocales</taxon>
        <taxon>Nodulariaceae</taxon>
        <taxon>Nodularia</taxon>
    </lineage>
</organism>
<feature type="domain" description="Glycosyltransferase 2-like" evidence="1">
    <location>
        <begin position="13"/>
        <end position="134"/>
    </location>
</feature>
<dbReference type="GO" id="GO:0016758">
    <property type="term" value="F:hexosyltransferase activity"/>
    <property type="evidence" value="ECO:0007669"/>
    <property type="project" value="UniProtKB-ARBA"/>
</dbReference>
<dbReference type="PANTHER" id="PTHR22916">
    <property type="entry name" value="GLYCOSYLTRANSFERASE"/>
    <property type="match status" value="1"/>
</dbReference>
<proteinExistence type="predicted"/>
<dbReference type="SUPFAM" id="SSF53448">
    <property type="entry name" value="Nucleotide-diphospho-sugar transferases"/>
    <property type="match status" value="1"/>
</dbReference>
<gene>
    <name evidence="2" type="primary">epsJ</name>
    <name evidence="2" type="ORF">BMF81_00309</name>
</gene>
<dbReference type="Gene3D" id="3.90.550.10">
    <property type="entry name" value="Spore Coat Polysaccharide Biosynthesis Protein SpsA, Chain A"/>
    <property type="match status" value="1"/>
</dbReference>
<dbReference type="GeneID" id="78015715"/>
<dbReference type="AlphaFoldDB" id="A0A2S0Q5D5"/>
<name>A0A2S0Q5D5_NODSP</name>